<gene>
    <name evidence="2" type="ORF">QuyetLC_47620</name>
    <name evidence="1" type="ORF">TuanDB_43230</name>
</gene>
<organism evidence="2">
    <name type="scientific">Bacillus anthracis</name>
    <name type="common">anthrax bacterium</name>
    <dbReference type="NCBI Taxonomy" id="1392"/>
    <lineage>
        <taxon>Bacteria</taxon>
        <taxon>Bacillati</taxon>
        <taxon>Bacillota</taxon>
        <taxon>Bacilli</taxon>
        <taxon>Bacillales</taxon>
        <taxon>Bacillaceae</taxon>
        <taxon>Bacillus</taxon>
        <taxon>Bacillus cereus group</taxon>
    </lineage>
</organism>
<protein>
    <submittedName>
        <fullName evidence="2">Uncharacterized protein</fullName>
    </submittedName>
</protein>
<comment type="caution">
    <text evidence="2">The sequence shown here is derived from an EMBL/GenBank/DDBJ whole genome shotgun (WGS) entry which is preliminary data.</text>
</comment>
<sequence length="39" mass="4596">MFERKALQLDCMILRLMINTTSPDEEVVIWSFENLNVVP</sequence>
<name>A0A640ML33_BACAN</name>
<reference evidence="2" key="1">
    <citation type="submission" date="2019-12" db="EMBL/GenBank/DDBJ databases">
        <title>Epidemiological and comparative genomic analysis of Bacillus anthracis isolated from northern Vietnam.</title>
        <authorList>
            <person name="Hoang T.T.H."/>
            <person name="Dang D.A."/>
            <person name="Pham M.H."/>
            <person name="Luong M.H."/>
            <person name="Tran N.D."/>
            <person name="Nguyen T.H."/>
            <person name="Nguyen T.T."/>
            <person name="Inoue S."/>
            <person name="Morikawa S."/>
            <person name="Okutani A."/>
        </authorList>
    </citation>
    <scope>NUCLEOTIDE SEQUENCE</scope>
    <source>
        <strain evidence="2">QuyetLC</strain>
        <strain evidence="1">TuanDB</strain>
    </source>
</reference>
<proteinExistence type="predicted"/>
<evidence type="ECO:0000313" key="2">
    <source>
        <dbReference type="EMBL" id="GEU14787.1"/>
    </source>
</evidence>
<dbReference type="AlphaFoldDB" id="A0A640ML33"/>
<evidence type="ECO:0000313" key="1">
    <source>
        <dbReference type="EMBL" id="GEU03243.1"/>
    </source>
</evidence>
<dbReference type="EMBL" id="BLEY01000074">
    <property type="protein sequence ID" value="GEU14787.1"/>
    <property type="molecule type" value="Genomic_DNA"/>
</dbReference>
<reference evidence="2" key="2">
    <citation type="submission" date="2019-12" db="EMBL/GenBank/DDBJ databases">
        <authorList>
            <person name="Hoang T.H.H."/>
            <person name="Okutani A."/>
        </authorList>
    </citation>
    <scope>NUCLEOTIDE SEQUENCE</scope>
    <source>
        <strain evidence="2">QuyetLC</strain>
    </source>
</reference>
<accession>A0A640ML33</accession>
<dbReference type="EMBL" id="BLET01000660">
    <property type="protein sequence ID" value="GEU03243.1"/>
    <property type="molecule type" value="Genomic_DNA"/>
</dbReference>